<dbReference type="InterPro" id="IPR011626">
    <property type="entry name" value="Alpha-macroglobulin_TED"/>
</dbReference>
<dbReference type="Gene3D" id="1.20.91.20">
    <property type="entry name" value="Anaphylotoxins (complement system)"/>
    <property type="match status" value="1"/>
</dbReference>
<dbReference type="SMART" id="SM00643">
    <property type="entry name" value="C345C"/>
    <property type="match status" value="1"/>
</dbReference>
<evidence type="ECO:0000256" key="4">
    <source>
        <dbReference type="ARBA" id="ARBA00022966"/>
    </source>
</evidence>
<dbReference type="SMART" id="SM01360">
    <property type="entry name" value="A2M"/>
    <property type="match status" value="1"/>
</dbReference>
<evidence type="ECO:0000256" key="3">
    <source>
        <dbReference type="ARBA" id="ARBA00022729"/>
    </source>
</evidence>
<dbReference type="OMA" id="MENRCTK"/>
<comment type="subcellular location">
    <subcellularLocation>
        <location evidence="1">Secreted</location>
    </subcellularLocation>
</comment>
<keyword evidence="4" id="KW-0882">Thioester bond</keyword>
<organism evidence="9 10">
    <name type="scientific">Chelonoidis abingdonii</name>
    <name type="common">Abingdon island giant tortoise</name>
    <name type="synonym">Testudo abingdonii</name>
    <dbReference type="NCBI Taxonomy" id="106734"/>
    <lineage>
        <taxon>Eukaryota</taxon>
        <taxon>Metazoa</taxon>
        <taxon>Chordata</taxon>
        <taxon>Craniata</taxon>
        <taxon>Vertebrata</taxon>
        <taxon>Euteleostomi</taxon>
        <taxon>Archelosauria</taxon>
        <taxon>Testudinata</taxon>
        <taxon>Testudines</taxon>
        <taxon>Cryptodira</taxon>
        <taxon>Durocryptodira</taxon>
        <taxon>Testudinoidea</taxon>
        <taxon>Testudinidae</taxon>
        <taxon>Chelonoidis</taxon>
    </lineage>
</organism>
<reference evidence="9" key="2">
    <citation type="submission" date="2025-09" db="UniProtKB">
        <authorList>
            <consortium name="Ensembl"/>
        </authorList>
    </citation>
    <scope>IDENTIFICATION</scope>
</reference>
<dbReference type="InterPro" id="IPR036595">
    <property type="entry name" value="A-macroglobulin_rcpt-bd_sf"/>
</dbReference>
<proteinExistence type="predicted"/>
<dbReference type="InterPro" id="IPR018081">
    <property type="entry name" value="Anaphylatoxin_comp_syst"/>
</dbReference>
<protein>
    <submittedName>
        <fullName evidence="9">Uncharacterized protein</fullName>
    </submittedName>
</protein>
<keyword evidence="3" id="KW-0732">Signal</keyword>
<feature type="domain" description="Anaphylatoxin-like" evidence="7">
    <location>
        <begin position="628"/>
        <end position="663"/>
    </location>
</feature>
<dbReference type="InterPro" id="IPR008930">
    <property type="entry name" value="Terpenoid_cyclase/PrenylTrfase"/>
</dbReference>
<evidence type="ECO:0000256" key="6">
    <source>
        <dbReference type="SAM" id="Phobius"/>
    </source>
</evidence>
<dbReference type="CDD" id="cd00017">
    <property type="entry name" value="ANATO"/>
    <property type="match status" value="1"/>
</dbReference>
<dbReference type="Pfam" id="PF17791">
    <property type="entry name" value="MG3"/>
    <property type="match status" value="1"/>
</dbReference>
<dbReference type="Gene3D" id="2.60.40.10">
    <property type="entry name" value="Immunoglobulins"/>
    <property type="match status" value="2"/>
</dbReference>
<dbReference type="SMART" id="SM00104">
    <property type="entry name" value="ANATO"/>
    <property type="match status" value="1"/>
</dbReference>
<dbReference type="Pfam" id="PF07677">
    <property type="entry name" value="A2M_recep"/>
    <property type="match status" value="1"/>
</dbReference>
<evidence type="ECO:0000256" key="1">
    <source>
        <dbReference type="ARBA" id="ARBA00004613"/>
    </source>
</evidence>
<dbReference type="InterPro" id="IPR050473">
    <property type="entry name" value="A2M/Complement_sys"/>
</dbReference>
<dbReference type="Gene3D" id="2.40.50.120">
    <property type="match status" value="1"/>
</dbReference>
<dbReference type="CDD" id="cd02896">
    <property type="entry name" value="complement_C3_C4_C5"/>
    <property type="match status" value="1"/>
</dbReference>
<dbReference type="Pfam" id="PF07678">
    <property type="entry name" value="TED_complement"/>
    <property type="match status" value="1"/>
</dbReference>
<dbReference type="InterPro" id="IPR001134">
    <property type="entry name" value="Netrin_domain"/>
</dbReference>
<dbReference type="Pfam" id="PF00207">
    <property type="entry name" value="A2M"/>
    <property type="match status" value="1"/>
</dbReference>
<dbReference type="Pfam" id="PF01821">
    <property type="entry name" value="ANATO"/>
    <property type="match status" value="1"/>
</dbReference>
<dbReference type="InterPro" id="IPR019742">
    <property type="entry name" value="MacrogloblnA2_CS"/>
</dbReference>
<dbReference type="GeneTree" id="ENSGT00940000154063"/>
<dbReference type="InterPro" id="IPR040839">
    <property type="entry name" value="MG4"/>
</dbReference>
<dbReference type="InterPro" id="IPR048848">
    <property type="entry name" value="C3_CUB2"/>
</dbReference>
<dbReference type="InterPro" id="IPR011625">
    <property type="entry name" value="A2M_N_BRD"/>
</dbReference>
<feature type="domain" description="NTR" evidence="8">
    <location>
        <begin position="1425"/>
        <end position="1569"/>
    </location>
</feature>
<dbReference type="SUPFAM" id="SSF48239">
    <property type="entry name" value="Terpenoid cyclases/Protein prenyltransferases"/>
    <property type="match status" value="1"/>
</dbReference>
<keyword evidence="6" id="KW-0812">Transmembrane</keyword>
<dbReference type="Pfam" id="PF17790">
    <property type="entry name" value="MG1"/>
    <property type="match status" value="1"/>
</dbReference>
<dbReference type="InterPro" id="IPR035815">
    <property type="entry name" value="NTR_complement_C3"/>
</dbReference>
<dbReference type="SMART" id="SM01419">
    <property type="entry name" value="Thiol-ester_cl"/>
    <property type="match status" value="1"/>
</dbReference>
<dbReference type="Gene3D" id="2.60.40.1930">
    <property type="match status" value="2"/>
</dbReference>
<dbReference type="Proteomes" id="UP000694404">
    <property type="component" value="Unplaced"/>
</dbReference>
<name>A0A8C0IMB4_CHEAB</name>
<dbReference type="Gene3D" id="2.20.130.20">
    <property type="match status" value="1"/>
</dbReference>
<dbReference type="InterPro" id="IPR009048">
    <property type="entry name" value="A-macroglobulin_rcpt-bd"/>
</dbReference>
<evidence type="ECO:0000313" key="10">
    <source>
        <dbReference type="Proteomes" id="UP000694404"/>
    </source>
</evidence>
<dbReference type="InterPro" id="IPR013783">
    <property type="entry name" value="Ig-like_fold"/>
</dbReference>
<evidence type="ECO:0000256" key="5">
    <source>
        <dbReference type="ARBA" id="ARBA00023157"/>
    </source>
</evidence>
<dbReference type="InterPro" id="IPR008993">
    <property type="entry name" value="TIMP-like_OB-fold"/>
</dbReference>
<dbReference type="PROSITE" id="PS01178">
    <property type="entry name" value="ANAPHYLATOXIN_2"/>
    <property type="match status" value="1"/>
</dbReference>
<evidence type="ECO:0000259" key="7">
    <source>
        <dbReference type="PROSITE" id="PS01178"/>
    </source>
</evidence>
<dbReference type="InterPro" id="IPR047565">
    <property type="entry name" value="Alpha-macroglob_thiol-ester_cl"/>
</dbReference>
<dbReference type="InterPro" id="IPR041555">
    <property type="entry name" value="MG3"/>
</dbReference>
<dbReference type="Ensembl" id="ENSCABT00000005737.1">
    <property type="protein sequence ID" value="ENSCABP00000005274.1"/>
    <property type="gene ID" value="ENSCABG00000003937.1"/>
</dbReference>
<dbReference type="SUPFAM" id="SSF49410">
    <property type="entry name" value="Alpha-macroglobulin receptor domain"/>
    <property type="match status" value="1"/>
</dbReference>
<dbReference type="SMART" id="SM01361">
    <property type="entry name" value="A2M_recep"/>
    <property type="match status" value="1"/>
</dbReference>
<dbReference type="Pfam" id="PF07703">
    <property type="entry name" value="A2M_BRD"/>
    <property type="match status" value="1"/>
</dbReference>
<dbReference type="InterPro" id="IPR041425">
    <property type="entry name" value="C3/4/5_MG1"/>
</dbReference>
<dbReference type="PANTHER" id="PTHR11412:SF81">
    <property type="entry name" value="COMPLEMENT C3"/>
    <property type="match status" value="1"/>
</dbReference>
<dbReference type="Gene3D" id="1.50.10.20">
    <property type="match status" value="1"/>
</dbReference>
<dbReference type="Gene3D" id="1.20.50.70">
    <property type="match status" value="1"/>
</dbReference>
<dbReference type="CDD" id="cd03583">
    <property type="entry name" value="NTR_complement_C3"/>
    <property type="match status" value="1"/>
</dbReference>
<dbReference type="Gene3D" id="6.20.50.160">
    <property type="match status" value="1"/>
</dbReference>
<dbReference type="SUPFAM" id="SSF50242">
    <property type="entry name" value="TIMP-like"/>
    <property type="match status" value="1"/>
</dbReference>
<evidence type="ECO:0000313" key="9">
    <source>
        <dbReference type="Ensembl" id="ENSCABP00000005274.1"/>
    </source>
</evidence>
<keyword evidence="6" id="KW-0472">Membrane</keyword>
<keyword evidence="10" id="KW-1185">Reference proteome</keyword>
<dbReference type="GO" id="GO:0005615">
    <property type="term" value="C:extracellular space"/>
    <property type="evidence" value="ECO:0007669"/>
    <property type="project" value="InterPro"/>
</dbReference>
<sequence length="1571" mass="176310">MGQTKGPSSPISCLSTVADARYTLITPNILRVESEEKVVVEAHGLTTPTEVTITIQDFPLKRFILYQVRTNLNSDNGMMGTVPTKDIKKDGKQYVAVQATSPQFNLERVVLVTFHSGYIFIQTDKTIYTPGSTVLGAFICLFIFPCSLGTWSIVARYEDSPQQSFTAQFDIKEYVLPSFEVTLEPSEKFFYIDGNEDLRIHINARFLYGKDLQGTAFVLFGVKIGDEKKSIPQSLKRIEITDGNGEAELTRAMLQARFVDLNELIGHSIYVTVTVLTQSGSDMVEAERTGINIVTSPYEIHFTKTAKYFKPGMPFELMVYVTNPDGSPAARVPVKVDGSQDSRLTQGDGTAKLIINTPGGQSQLAITVKTDHRDLPENRQARKSMVAEAYQTQGGSKNYLHLAVSSTEIKPGDNLLVNFHLKTSSQSIVDRIRYFTYLILNKGKIIRAGRQAKQEGQNLVTMSLPITPDLIPSFRIVAYCQIGNSEIVADSVWVDVQDTCMGTLVVKGATEADNRIHKPGSSMKIKVEGDAGARVGLVAVDKGVYVLNKKHKISQTKIWDSVEKSDIGCTPGSGKDNTGVFADAGLSLETSIKISTPPRSEPGCPQPAKRRRRSVQLVEYKANKVKKCCEDGMYENPMGHSCEKRAGYILDTAECKKAFLDCCNYIKTIRDERQRELHLELSRSDIDEGFLQDEDITSRSHFPESWLWQVEQLPQLPNRDGISSKTLNIFLKDSITTWEVLAVSLSETKGICVADPYEITVMKDFFIDLRLPYSVVRNEQVEIRAILYNYQNDKIKVRMELLHNPALCSASSSKKKYRQILEIEPMSSRAVPLVIVPLELGLHDVEVKAAVWDSYVSDGVKKKLKVVVRTGSQAHFVWSQDKQPVAWFFSWPGNPVALAVENSIDGAKLRHLIVVPSGCGEQNMIRLTPTVISTYFLDSTDQWEKMGVDRRAEAINLIRSGKRLSWVTAGPSPDFCSLLGLGYSCIWLTAYVAKVFALASKLVAIQSEVICGAVKWLILEKQKPDGIFQENAPVMSKSMMVSLTLPEASLTAFVLIALLESKDICNNQVPNGINKAGEYLARVYPSLRRPYTVAITSYALALMGKLDSEKGPLLLGTWQETGNRWEDTNSPTFSIEATSYALLALLRAKKYELLSPIVRWLTEQKFYEGGYGSTQAIIMVFQALAQYQIDIPIHKELNLDVSVHLPGRTKPLTYRIQYENAMVLRTAETRLNKDFVVRARGTGQGTLTVVTVYNAKIPEDTSQCKNFDLKVSVREAQNGKLPSDWLTMRSVFIRICTRYLGEVDATMSILDVSMLTGFSPDVEDLTRLSKGVDRYISKYEIDRSPSDRSTLIIYLDKVSHTEEECLQFKAHQFFEVGLIQPGSVKVYEYYSLADQCTTFYHLPKESGFLSKICHGDICRCAEENCFLQHKMTGPINLNRRMELACEPGVDYVYKARLVGAEESNNHDTYKMNILRVIKAGTDEDPLGQTRPFISHMKCRESLRLELNKDYLIWGLSSDLWDLKTESTYIISKDTWIEKWPNEEDCQEKEFQSLCEEFEEFSQAMTMVGCPT</sequence>
<dbReference type="Gene3D" id="2.60.120.1540">
    <property type="match status" value="1"/>
</dbReference>
<dbReference type="InterPro" id="IPR001840">
    <property type="entry name" value="Anaphylatoxn_comp_syst_dom"/>
</dbReference>
<dbReference type="Pfam" id="PF17789">
    <property type="entry name" value="MG4"/>
    <property type="match status" value="1"/>
</dbReference>
<dbReference type="SMART" id="SM01359">
    <property type="entry name" value="A2M_N_2"/>
    <property type="match status" value="1"/>
</dbReference>
<evidence type="ECO:0000256" key="2">
    <source>
        <dbReference type="ARBA" id="ARBA00022525"/>
    </source>
</evidence>
<dbReference type="PANTHER" id="PTHR11412">
    <property type="entry name" value="MACROGLOBULIN / COMPLEMENT"/>
    <property type="match status" value="1"/>
</dbReference>
<keyword evidence="6" id="KW-1133">Transmembrane helix</keyword>
<dbReference type="Gene3D" id="2.60.40.690">
    <property type="entry name" value="Alpha-macroglobulin, receptor-binding domain"/>
    <property type="match status" value="1"/>
</dbReference>
<dbReference type="InterPro" id="IPR000020">
    <property type="entry name" value="Anaphylatoxin/fibulin"/>
</dbReference>
<dbReference type="InterPro" id="IPR001599">
    <property type="entry name" value="Macroglobln_a2"/>
</dbReference>
<dbReference type="GO" id="GO:0006954">
    <property type="term" value="P:inflammatory response"/>
    <property type="evidence" value="ECO:0007669"/>
    <property type="project" value="InterPro"/>
</dbReference>
<dbReference type="Gene3D" id="2.60.40.1940">
    <property type="match status" value="1"/>
</dbReference>
<dbReference type="InterPro" id="IPR018933">
    <property type="entry name" value="Netrin_module_non-TIMP"/>
</dbReference>
<feature type="transmembrane region" description="Helical" evidence="6">
    <location>
        <begin position="134"/>
        <end position="154"/>
    </location>
</feature>
<reference evidence="9" key="1">
    <citation type="submission" date="2025-08" db="UniProtKB">
        <authorList>
            <consortium name="Ensembl"/>
        </authorList>
    </citation>
    <scope>IDENTIFICATION</scope>
</reference>
<dbReference type="SUPFAM" id="SSF47686">
    <property type="entry name" value="Anaphylotoxins (complement system)"/>
    <property type="match status" value="1"/>
</dbReference>
<dbReference type="PRINTS" id="PR00004">
    <property type="entry name" value="ANAPHYLATOXN"/>
</dbReference>
<dbReference type="GO" id="GO:0004866">
    <property type="term" value="F:endopeptidase inhibitor activity"/>
    <property type="evidence" value="ECO:0007669"/>
    <property type="project" value="InterPro"/>
</dbReference>
<dbReference type="Pfam" id="PF01759">
    <property type="entry name" value="NTR"/>
    <property type="match status" value="1"/>
</dbReference>
<dbReference type="PROSITE" id="PS01177">
    <property type="entry name" value="ANAPHYLATOXIN_1"/>
    <property type="match status" value="1"/>
</dbReference>
<keyword evidence="5" id="KW-1015">Disulfide bond</keyword>
<evidence type="ECO:0000259" key="8">
    <source>
        <dbReference type="PROSITE" id="PS50189"/>
    </source>
</evidence>
<dbReference type="Pfam" id="PF21308">
    <property type="entry name" value="C3_CUB2"/>
    <property type="match status" value="1"/>
</dbReference>
<accession>A0A8C0IMB4</accession>
<dbReference type="PROSITE" id="PS50189">
    <property type="entry name" value="NTR"/>
    <property type="match status" value="1"/>
</dbReference>
<dbReference type="PROSITE" id="PS00477">
    <property type="entry name" value="ALPHA_2_MACROGLOBULIN"/>
    <property type="match status" value="1"/>
</dbReference>
<keyword evidence="2" id="KW-0964">Secreted</keyword>
<dbReference type="GO" id="GO:0006956">
    <property type="term" value="P:complement activation"/>
    <property type="evidence" value="ECO:0007669"/>
    <property type="project" value="InterPro"/>
</dbReference>